<keyword evidence="7" id="KW-0274">FAD</keyword>
<organism evidence="11 12">
    <name type="scientific">Aquisphaera giovannonii</name>
    <dbReference type="NCBI Taxonomy" id="406548"/>
    <lineage>
        <taxon>Bacteria</taxon>
        <taxon>Pseudomonadati</taxon>
        <taxon>Planctomycetota</taxon>
        <taxon>Planctomycetia</taxon>
        <taxon>Isosphaerales</taxon>
        <taxon>Isosphaeraceae</taxon>
        <taxon>Aquisphaera</taxon>
    </lineage>
</organism>
<dbReference type="EMBL" id="CP042997">
    <property type="protein sequence ID" value="QEH36036.1"/>
    <property type="molecule type" value="Genomic_DNA"/>
</dbReference>
<evidence type="ECO:0000256" key="5">
    <source>
        <dbReference type="ARBA" id="ARBA00022679"/>
    </source>
</evidence>
<name>A0A5B9W5T6_9BACT</name>
<keyword evidence="4" id="KW-0285">Flavoprotein</keyword>
<evidence type="ECO:0000256" key="2">
    <source>
        <dbReference type="ARBA" id="ARBA00011955"/>
    </source>
</evidence>
<dbReference type="AlphaFoldDB" id="A0A5B9W5T6"/>
<keyword evidence="11" id="KW-0449">Lipoprotein</keyword>
<dbReference type="GO" id="GO:0046872">
    <property type="term" value="F:metal ion binding"/>
    <property type="evidence" value="ECO:0007669"/>
    <property type="project" value="UniProtKB-KW"/>
</dbReference>
<dbReference type="InterPro" id="IPR014469">
    <property type="entry name" value="DUF2271"/>
</dbReference>
<accession>A0A5B9W5T6</accession>
<evidence type="ECO:0000256" key="1">
    <source>
        <dbReference type="ARBA" id="ARBA00001946"/>
    </source>
</evidence>
<evidence type="ECO:0000256" key="3">
    <source>
        <dbReference type="ARBA" id="ARBA00016337"/>
    </source>
</evidence>
<dbReference type="InterPro" id="IPR024932">
    <property type="entry name" value="ApbE"/>
</dbReference>
<evidence type="ECO:0000256" key="4">
    <source>
        <dbReference type="ARBA" id="ARBA00022630"/>
    </source>
</evidence>
<dbReference type="OrthoDB" id="195316at2"/>
<proteinExistence type="predicted"/>
<evidence type="ECO:0000256" key="6">
    <source>
        <dbReference type="ARBA" id="ARBA00022723"/>
    </source>
</evidence>
<keyword evidence="5" id="KW-0808">Transferase</keyword>
<dbReference type="Proteomes" id="UP000324233">
    <property type="component" value="Chromosome"/>
</dbReference>
<dbReference type="Gene3D" id="3.10.520.10">
    <property type="entry name" value="ApbE-like domains"/>
    <property type="match status" value="1"/>
</dbReference>
<dbReference type="InterPro" id="IPR003374">
    <property type="entry name" value="ApbE-like_sf"/>
</dbReference>
<comment type="catalytic activity">
    <reaction evidence="10">
        <text>L-threonyl-[protein] + FAD = FMN-L-threonyl-[protein] + AMP + H(+)</text>
        <dbReference type="Rhea" id="RHEA:36847"/>
        <dbReference type="Rhea" id="RHEA-COMP:11060"/>
        <dbReference type="Rhea" id="RHEA-COMP:11061"/>
        <dbReference type="ChEBI" id="CHEBI:15378"/>
        <dbReference type="ChEBI" id="CHEBI:30013"/>
        <dbReference type="ChEBI" id="CHEBI:57692"/>
        <dbReference type="ChEBI" id="CHEBI:74257"/>
        <dbReference type="ChEBI" id="CHEBI:456215"/>
        <dbReference type="EC" id="2.7.1.180"/>
    </reaction>
</comment>
<sequence length="525" mass="56627">MLILPVMLACSLGLAGDPPSPPAEAREWSFFHEDVMGTSLELRVRADGEAAARGAEARVLAEIDRLSRVFSSYDDSSELRRWLAGPSGPVRLSPELRAMLAACDGWRERSGGAFDVRAEVFSRIWAAAERRGSPPSAAELAAGRATLGRPAWRLDPDAGTAERPADVPISLNAIAKGHIVGRAAAAGLAAGAGAGVHGLVMNVGGDLRAMGEIEAKVGVVAPWNDSEGADPLTVLSVRDRAVATSGRSQRGFRIGGRWYSHILDPRTGEPAREAAAATVVAPRSDDADALATACCVLPPEDGLRLVAGVPGAECLIVDRDGAAVRSPGFSRYELAMASQEGEKPAAKEGARPKDGAAAAWNRDHELLIDFEINAPEGSGRRYRRPYVAIWVEDADGTVVRNLTLWVSMGGAGPFQWMPDLKRWYRAEQARKKIEKKDLFFTLARPTRPPGKYKVAWDGKDTQGRPVPRGEYTILIDAVREHGTYQHLQKKVELGDAPFREELKGDVEIKSATIEYRRKDAAKPAR</sequence>
<evidence type="ECO:0000256" key="9">
    <source>
        <dbReference type="ARBA" id="ARBA00031306"/>
    </source>
</evidence>
<dbReference type="Pfam" id="PF02424">
    <property type="entry name" value="ApbE"/>
    <property type="match status" value="1"/>
</dbReference>
<reference evidence="11 12" key="1">
    <citation type="submission" date="2019-08" db="EMBL/GenBank/DDBJ databases">
        <title>Deep-cultivation of Planctomycetes and their phenomic and genomic characterization uncovers novel biology.</title>
        <authorList>
            <person name="Wiegand S."/>
            <person name="Jogler M."/>
            <person name="Boedeker C."/>
            <person name="Pinto D."/>
            <person name="Vollmers J."/>
            <person name="Rivas-Marin E."/>
            <person name="Kohn T."/>
            <person name="Peeters S.H."/>
            <person name="Heuer A."/>
            <person name="Rast P."/>
            <person name="Oberbeckmann S."/>
            <person name="Bunk B."/>
            <person name="Jeske O."/>
            <person name="Meyerdierks A."/>
            <person name="Storesund J.E."/>
            <person name="Kallscheuer N."/>
            <person name="Luecker S."/>
            <person name="Lage O.M."/>
            <person name="Pohl T."/>
            <person name="Merkel B.J."/>
            <person name="Hornburger P."/>
            <person name="Mueller R.-W."/>
            <person name="Bruemmer F."/>
            <person name="Labrenz M."/>
            <person name="Spormann A.M."/>
            <person name="Op den Camp H."/>
            <person name="Overmann J."/>
            <person name="Amann R."/>
            <person name="Jetten M.S.M."/>
            <person name="Mascher T."/>
            <person name="Medema M.H."/>
            <person name="Devos D.P."/>
            <person name="Kaster A.-K."/>
            <person name="Ovreas L."/>
            <person name="Rohde M."/>
            <person name="Galperin M.Y."/>
            <person name="Jogler C."/>
        </authorList>
    </citation>
    <scope>NUCLEOTIDE SEQUENCE [LARGE SCALE GENOMIC DNA]</scope>
    <source>
        <strain evidence="11 12">OJF2</strain>
    </source>
</reference>
<dbReference type="PANTHER" id="PTHR30040:SF2">
    <property type="entry name" value="FAD:PROTEIN FMN TRANSFERASE"/>
    <property type="match status" value="1"/>
</dbReference>
<protein>
    <recommendedName>
        <fullName evidence="3">FAD:protein FMN transferase</fullName>
        <ecNumber evidence="2">2.7.1.180</ecNumber>
    </recommendedName>
    <alternativeName>
        <fullName evidence="9">Flavin transferase</fullName>
    </alternativeName>
</protein>
<evidence type="ECO:0000256" key="10">
    <source>
        <dbReference type="ARBA" id="ARBA00048540"/>
    </source>
</evidence>
<keyword evidence="8" id="KW-0460">Magnesium</keyword>
<keyword evidence="6" id="KW-0479">Metal-binding</keyword>
<dbReference type="Pfam" id="PF10029">
    <property type="entry name" value="DUF2271"/>
    <property type="match status" value="1"/>
</dbReference>
<keyword evidence="12" id="KW-1185">Reference proteome</keyword>
<dbReference type="SUPFAM" id="SSF143631">
    <property type="entry name" value="ApbE-like"/>
    <property type="match status" value="1"/>
</dbReference>
<dbReference type="Gene3D" id="2.60.40.4070">
    <property type="match status" value="1"/>
</dbReference>
<evidence type="ECO:0000256" key="8">
    <source>
        <dbReference type="ARBA" id="ARBA00022842"/>
    </source>
</evidence>
<evidence type="ECO:0000313" key="12">
    <source>
        <dbReference type="Proteomes" id="UP000324233"/>
    </source>
</evidence>
<gene>
    <name evidence="11" type="primary">apbE_2</name>
    <name evidence="11" type="ORF">OJF2_45940</name>
</gene>
<dbReference type="KEGG" id="agv:OJF2_45940"/>
<dbReference type="RefSeq" id="WP_148595761.1">
    <property type="nucleotide sequence ID" value="NZ_CP042997.1"/>
</dbReference>
<evidence type="ECO:0000256" key="7">
    <source>
        <dbReference type="ARBA" id="ARBA00022827"/>
    </source>
</evidence>
<dbReference type="GO" id="GO:0016740">
    <property type="term" value="F:transferase activity"/>
    <property type="evidence" value="ECO:0007669"/>
    <property type="project" value="UniProtKB-KW"/>
</dbReference>
<dbReference type="PANTHER" id="PTHR30040">
    <property type="entry name" value="THIAMINE BIOSYNTHESIS LIPOPROTEIN APBE"/>
    <property type="match status" value="1"/>
</dbReference>
<dbReference type="EC" id="2.7.1.180" evidence="2"/>
<evidence type="ECO:0000313" key="11">
    <source>
        <dbReference type="EMBL" id="QEH36036.1"/>
    </source>
</evidence>
<comment type="cofactor">
    <cofactor evidence="1">
        <name>Mg(2+)</name>
        <dbReference type="ChEBI" id="CHEBI:18420"/>
    </cofactor>
</comment>